<reference evidence="5 6" key="1">
    <citation type="submission" date="2022-04" db="EMBL/GenBank/DDBJ databases">
        <title>Complete genome of Methanothermobacter tenebrarum strain RMAS.</title>
        <authorList>
            <person name="Nakamura K."/>
            <person name="Oshima K."/>
            <person name="Hattori M."/>
            <person name="Kamagata Y."/>
            <person name="Takamizawa K."/>
        </authorList>
    </citation>
    <scope>NUCLEOTIDE SEQUENCE [LARGE SCALE GENOMIC DNA]</scope>
    <source>
        <strain evidence="5 6">RMAS</strain>
    </source>
</reference>
<dbReference type="InterPro" id="IPR013221">
    <property type="entry name" value="Mur_ligase_cen"/>
</dbReference>
<evidence type="ECO:0000259" key="4">
    <source>
        <dbReference type="Pfam" id="PF08245"/>
    </source>
</evidence>
<dbReference type="EMBL" id="AP025698">
    <property type="protein sequence ID" value="BDH79129.1"/>
    <property type="molecule type" value="Genomic_DNA"/>
</dbReference>
<accession>A0ABM7YCR5</accession>
<keyword evidence="3" id="KW-0067">ATP-binding</keyword>
<feature type="domain" description="Mur ligase central" evidence="4">
    <location>
        <begin position="100"/>
        <end position="293"/>
    </location>
</feature>
<dbReference type="GeneID" id="71965022"/>
<name>A0ABM7YCR5_9EURY</name>
<keyword evidence="2" id="KW-0547">Nucleotide-binding</keyword>
<proteinExistence type="predicted"/>
<evidence type="ECO:0000313" key="5">
    <source>
        <dbReference type="EMBL" id="BDH79129.1"/>
    </source>
</evidence>
<protein>
    <submittedName>
        <fullName evidence="5">Coenzyme F430 synthase</fullName>
    </submittedName>
</protein>
<evidence type="ECO:0000313" key="6">
    <source>
        <dbReference type="Proteomes" id="UP000831817"/>
    </source>
</evidence>
<dbReference type="PANTHER" id="PTHR43024">
    <property type="entry name" value="UDP-N-ACETYLMURAMOYL-TRIPEPTIDE--D-ALANYL-D-ALANINE LIGASE"/>
    <property type="match status" value="1"/>
</dbReference>
<gene>
    <name evidence="5" type="ORF">MTTB_05080</name>
</gene>
<organism evidence="5 6">
    <name type="scientific">Methanothermobacter tenebrarum</name>
    <dbReference type="NCBI Taxonomy" id="680118"/>
    <lineage>
        <taxon>Archaea</taxon>
        <taxon>Methanobacteriati</taxon>
        <taxon>Methanobacteriota</taxon>
        <taxon>Methanomada group</taxon>
        <taxon>Methanobacteria</taxon>
        <taxon>Methanobacteriales</taxon>
        <taxon>Methanobacteriaceae</taxon>
        <taxon>Methanothermobacter</taxon>
    </lineage>
</organism>
<keyword evidence="1" id="KW-0436">Ligase</keyword>
<dbReference type="RefSeq" id="WP_248564969.1">
    <property type="nucleotide sequence ID" value="NZ_AP025698.1"/>
</dbReference>
<dbReference type="SUPFAM" id="SSF53623">
    <property type="entry name" value="MurD-like peptide ligases, catalytic domain"/>
    <property type="match status" value="1"/>
</dbReference>
<dbReference type="InterPro" id="IPR051046">
    <property type="entry name" value="MurCDEF_CellWall_CoF430Synth"/>
</dbReference>
<dbReference type="Gene3D" id="3.40.1190.10">
    <property type="entry name" value="Mur-like, catalytic domain"/>
    <property type="match status" value="1"/>
</dbReference>
<evidence type="ECO:0000256" key="3">
    <source>
        <dbReference type="ARBA" id="ARBA00022840"/>
    </source>
</evidence>
<evidence type="ECO:0000256" key="1">
    <source>
        <dbReference type="ARBA" id="ARBA00022598"/>
    </source>
</evidence>
<dbReference type="Proteomes" id="UP000831817">
    <property type="component" value="Chromosome"/>
</dbReference>
<sequence length="437" mass="49251">MEALVVDLTHGGVTIALALREHCRKVFAWDIYNSLNEENKKILTEEGIKLVNRIPESDNLRIIAPIHCPLNLKVDYTHHEIVKFLLSKDEKLAKTPIIEVTGVKGKTSVVWMLKEILGEKNLLILSSLGVFLSTKKLKENISITPASIIEAVELARGLDYQACIFETSLGGTGLADVGILTNIIEDYPIRGGKEKASKAKSQIFKSKITCCEHTAYKEYYNQFKNVNTFSIREKDANIYPTDIDYGLEKTRLKVHVNGLKTITDREYNTIFTVESFAPGPHYLLNLLAAVSAALTLNISIKRIREGLRNFKGVRGRSSRRHVDGKIIIEEINPGINSEAIKYTLKMAQNFNTPIIILGGDYGITCEEIDEDKTASILEDFTGKIILTGELGKNIQKKLQKKIPYIKKREDALKYALSTARKHIILIYRSEYSKIQER</sequence>
<dbReference type="PANTHER" id="PTHR43024:SF1">
    <property type="entry name" value="UDP-N-ACETYLMURAMOYL-TRIPEPTIDE--D-ALANYL-D-ALANINE LIGASE"/>
    <property type="match status" value="1"/>
</dbReference>
<dbReference type="InterPro" id="IPR036565">
    <property type="entry name" value="Mur-like_cat_sf"/>
</dbReference>
<dbReference type="NCBIfam" id="NF033197">
    <property type="entry name" value="F430_CfbE"/>
    <property type="match status" value="1"/>
</dbReference>
<keyword evidence="6" id="KW-1185">Reference proteome</keyword>
<evidence type="ECO:0000256" key="2">
    <source>
        <dbReference type="ARBA" id="ARBA00022741"/>
    </source>
</evidence>
<dbReference type="Pfam" id="PF08245">
    <property type="entry name" value="Mur_ligase_M"/>
    <property type="match status" value="1"/>
</dbReference>